<dbReference type="OrthoDB" id="21678at2759"/>
<dbReference type="Pfam" id="PF08313">
    <property type="entry name" value="SCA7"/>
    <property type="match status" value="1"/>
</dbReference>
<accession>N1P1W6</accession>
<feature type="compositionally biased region" description="Low complexity" evidence="1">
    <location>
        <begin position="469"/>
        <end position="493"/>
    </location>
</feature>
<evidence type="ECO:0000313" key="3">
    <source>
        <dbReference type="EMBL" id="EIW10289.1"/>
    </source>
</evidence>
<proteinExistence type="predicted"/>
<gene>
    <name evidence="3" type="ORF">CENPK1137D_2907</name>
</gene>
<name>N1P1W6_YEASC</name>
<dbReference type="AlphaFoldDB" id="N1P1W6"/>
<feature type="compositionally biased region" description="Basic residues" evidence="1">
    <location>
        <begin position="306"/>
        <end position="321"/>
    </location>
</feature>
<evidence type="ECO:0000256" key="1">
    <source>
        <dbReference type="SAM" id="MobiDB-lite"/>
    </source>
</evidence>
<dbReference type="GO" id="GO:0000124">
    <property type="term" value="C:SAGA complex"/>
    <property type="evidence" value="ECO:0007669"/>
    <property type="project" value="InterPro"/>
</dbReference>
<dbReference type="SMR" id="N1P1W6"/>
<feature type="region of interest" description="Disordered" evidence="1">
    <location>
        <begin position="98"/>
        <end position="225"/>
    </location>
</feature>
<feature type="compositionally biased region" description="Low complexity" evidence="1">
    <location>
        <begin position="584"/>
        <end position="594"/>
    </location>
</feature>
<dbReference type="InterPro" id="IPR041251">
    <property type="entry name" value="Znf_C2H2_13"/>
</dbReference>
<dbReference type="Pfam" id="PF18508">
    <property type="entry name" value="zf_C2H2_13"/>
    <property type="match status" value="1"/>
</dbReference>
<feature type="region of interest" description="Disordered" evidence="1">
    <location>
        <begin position="469"/>
        <end position="532"/>
    </location>
</feature>
<dbReference type="InterPro" id="IPR013243">
    <property type="entry name" value="SCA7_dom"/>
</dbReference>
<organism evidence="3">
    <name type="scientific">Saccharomyces cerevisiae (strain CEN.PK113-7D)</name>
    <name type="common">Baker's yeast</name>
    <dbReference type="NCBI Taxonomy" id="889517"/>
    <lineage>
        <taxon>Eukaryota</taxon>
        <taxon>Fungi</taxon>
        <taxon>Dikarya</taxon>
        <taxon>Ascomycota</taxon>
        <taxon>Saccharomycotina</taxon>
        <taxon>Saccharomycetes</taxon>
        <taxon>Saccharomycetales</taxon>
        <taxon>Saccharomycetaceae</taxon>
        <taxon>Saccharomyces</taxon>
    </lineage>
</organism>
<dbReference type="Gene3D" id="3.30.160.60">
    <property type="entry name" value="Classic Zinc Finger"/>
    <property type="match status" value="1"/>
</dbReference>
<protein>
    <submittedName>
        <fullName evidence="3">Sgf73p</fullName>
    </submittedName>
</protein>
<feature type="compositionally biased region" description="Polar residues" evidence="1">
    <location>
        <begin position="504"/>
        <end position="516"/>
    </location>
</feature>
<dbReference type="PROSITE" id="PS51505">
    <property type="entry name" value="SCA7"/>
    <property type="match status" value="1"/>
</dbReference>
<feature type="compositionally biased region" description="Polar residues" evidence="1">
    <location>
        <begin position="600"/>
        <end position="636"/>
    </location>
</feature>
<feature type="compositionally biased region" description="Polar residues" evidence="1">
    <location>
        <begin position="174"/>
        <end position="193"/>
    </location>
</feature>
<dbReference type="HOGENOM" id="CLU_032226_0_0_1"/>
<dbReference type="InterPro" id="IPR037804">
    <property type="entry name" value="SGF73"/>
</dbReference>
<feature type="compositionally biased region" description="Basic and acidic residues" evidence="1">
    <location>
        <begin position="107"/>
        <end position="118"/>
    </location>
</feature>
<feature type="compositionally biased region" description="Low complexity" evidence="1">
    <location>
        <begin position="325"/>
        <end position="336"/>
    </location>
</feature>
<reference evidence="3" key="1">
    <citation type="submission" date="2012-03" db="EMBL/GenBank/DDBJ databases">
        <title>De novo sequencing, assembly and analysis of the genome of the laboratory strain Saccharomyces cerevisiae CEN.PK113-7D, a model for modern industrial biotechnology.</title>
        <authorList>
            <person name="Nijkamp J.F."/>
            <person name="van den Broek M.A."/>
            <person name="Datema E."/>
            <person name="de Kok S."/>
            <person name="Bosman L."/>
            <person name="Luttink M.A."/>
            <person name="Daran-Lapujade P."/>
            <person name="Vongsangnak W."/>
            <person name="Nielsen J."/>
            <person name="Heijne W.H.M."/>
            <person name="Klaassen P."/>
            <person name="Platt D."/>
            <person name="Paddon C.J."/>
            <person name="Koetter P."/>
            <person name="van Ham R.C."/>
            <person name="Reinders M.J.T."/>
            <person name="Pronk J.T."/>
            <person name="de Ridder D."/>
            <person name="Daran J.-M."/>
        </authorList>
    </citation>
    <scope>NUCLEOTIDE SEQUENCE</scope>
    <source>
        <strain evidence="3">CEN.PK113-7D</strain>
    </source>
</reference>
<feature type="domain" description="SCA7" evidence="2">
    <location>
        <begin position="220"/>
        <end position="286"/>
    </location>
</feature>
<dbReference type="Proteomes" id="UP000013192">
    <property type="component" value="Chromosome VII"/>
</dbReference>
<dbReference type="PANTHER" id="PTHR47805">
    <property type="entry name" value="SAGA-ASSOCIATED FACTOR 73"/>
    <property type="match status" value="1"/>
</dbReference>
<dbReference type="Gene3D" id="6.10.140.670">
    <property type="match status" value="1"/>
</dbReference>
<sequence length="657" mass="72878">MRSGDAEIKGIKPKVIEEYSLSQGSGPSNDSWKSLMSSAKDTPLQYDHMNRESLKKYFNPNAQLIEDPLDKPIQYRVCEKCGKPLALTAIVDHLENHCAGASGKSSTDPRDESTRETIRNGVESTGRNNNDDDNSNDNNNDDDDDDDNDDNEDDDDADDDDDNSNGANYKKNDSSFNPLKRSTSMESANTPNMDTKRSKTGTPQTFSSSIKKQKKVKQRNPTEKHLIDFNKQCGVELPEGGYCARSLTCKSHSMGAKRAVSGRSKPYDVLLADYHREHQTKIGAAAEKRAKQQELQKLQKQIQKEQKKHTQQQKQGQRSKQRNVNGGKSAKNGGKSTVHNGNNINEIGHVNLTPEEETTQVLNGVSRSFPLPLESTVLSSVRYRTKYFRMREMFASSFSVKPGYTSPGYGAIHSRVGCLDLDRTTDYKFRVRTPQPINHLTNQNLNPKQIQRLQQQRALQAQLLSQQQQQQQQQQQHHSPQAQAQASTQQPTQGMVPNHFPGGATNSSFNANVSSKQIQQQQQQQQHKSQDTGLTPLEIQSQQQKLRQQQLQQQKFEAAASYLANATKLMQESNQDSHLSGTHNNNSSKNGNNNLMTMKASISSPNTSVNSIQSPPSVNSVNGSGQGVSTGINVSGNNGRIEVGIGNSVNPYNGRIN</sequence>
<dbReference type="GO" id="GO:0006357">
    <property type="term" value="P:regulation of transcription by RNA polymerase II"/>
    <property type="evidence" value="ECO:0007669"/>
    <property type="project" value="TreeGrafter"/>
</dbReference>
<feature type="compositionally biased region" description="Polar residues" evidence="1">
    <location>
        <begin position="200"/>
        <end position="210"/>
    </location>
</feature>
<dbReference type="PANTHER" id="PTHR47805:SF1">
    <property type="entry name" value="SAGA-ASSOCIATED FACTOR 73"/>
    <property type="match status" value="1"/>
</dbReference>
<feature type="region of interest" description="Disordered" evidence="1">
    <location>
        <begin position="287"/>
        <end position="353"/>
    </location>
</feature>
<dbReference type="GO" id="GO:1904802">
    <property type="term" value="P:RITS complex assembly"/>
    <property type="evidence" value="ECO:0007669"/>
    <property type="project" value="TreeGrafter"/>
</dbReference>
<feature type="compositionally biased region" description="Acidic residues" evidence="1">
    <location>
        <begin position="131"/>
        <end position="163"/>
    </location>
</feature>
<feature type="region of interest" description="Disordered" evidence="1">
    <location>
        <begin position="572"/>
        <end position="636"/>
    </location>
</feature>
<dbReference type="EMBL" id="CM001528">
    <property type="protein sequence ID" value="EIW10289.1"/>
    <property type="molecule type" value="Genomic_DNA"/>
</dbReference>
<feature type="compositionally biased region" description="Polar residues" evidence="1">
    <location>
        <begin position="572"/>
        <end position="583"/>
    </location>
</feature>
<feature type="compositionally biased region" description="Low complexity" evidence="1">
    <location>
        <begin position="517"/>
        <end position="526"/>
    </location>
</feature>
<evidence type="ECO:0000259" key="2">
    <source>
        <dbReference type="PROSITE" id="PS51505"/>
    </source>
</evidence>